<organism evidence="1 3">
    <name type="scientific">Rotaria magnacalcarata</name>
    <dbReference type="NCBI Taxonomy" id="392030"/>
    <lineage>
        <taxon>Eukaryota</taxon>
        <taxon>Metazoa</taxon>
        <taxon>Spiralia</taxon>
        <taxon>Gnathifera</taxon>
        <taxon>Rotifera</taxon>
        <taxon>Eurotatoria</taxon>
        <taxon>Bdelloidea</taxon>
        <taxon>Philodinida</taxon>
        <taxon>Philodinidae</taxon>
        <taxon>Rotaria</taxon>
    </lineage>
</organism>
<evidence type="ECO:0000313" key="2">
    <source>
        <dbReference type="EMBL" id="CAF4918484.1"/>
    </source>
</evidence>
<comment type="caution">
    <text evidence="1">The sequence shown here is derived from an EMBL/GenBank/DDBJ whole genome shotgun (WGS) entry which is preliminary data.</text>
</comment>
<evidence type="ECO:0000313" key="3">
    <source>
        <dbReference type="Proteomes" id="UP000676336"/>
    </source>
</evidence>
<dbReference type="Proteomes" id="UP000676336">
    <property type="component" value="Unassembled WGS sequence"/>
</dbReference>
<gene>
    <name evidence="1" type="ORF">SMN809_LOCUS51529</name>
    <name evidence="2" type="ORF">SMN809_LOCUS52577</name>
</gene>
<feature type="non-terminal residue" evidence="1">
    <location>
        <position position="1"/>
    </location>
</feature>
<evidence type="ECO:0000313" key="1">
    <source>
        <dbReference type="EMBL" id="CAF4896559.1"/>
    </source>
</evidence>
<name>A0A8S3CB05_9BILA</name>
<sequence length="48" mass="5447">MITLIDFLVPKLSPFDKLDDANANRRQIDTTSSLLEQNLSINTINSNR</sequence>
<dbReference type="EMBL" id="CAJOBI010172934">
    <property type="protein sequence ID" value="CAF4896559.1"/>
    <property type="molecule type" value="Genomic_DNA"/>
</dbReference>
<proteinExistence type="predicted"/>
<reference evidence="1" key="1">
    <citation type="submission" date="2021-02" db="EMBL/GenBank/DDBJ databases">
        <authorList>
            <person name="Nowell W R."/>
        </authorList>
    </citation>
    <scope>NUCLEOTIDE SEQUENCE</scope>
</reference>
<dbReference type="EMBL" id="CAJOBI010178976">
    <property type="protein sequence ID" value="CAF4918484.1"/>
    <property type="molecule type" value="Genomic_DNA"/>
</dbReference>
<accession>A0A8S3CB05</accession>
<dbReference type="AlphaFoldDB" id="A0A8S3CB05"/>
<protein>
    <submittedName>
        <fullName evidence="1">Uncharacterized protein</fullName>
    </submittedName>
</protein>